<dbReference type="EMBL" id="JADNRY010000269">
    <property type="protein sequence ID" value="KAF9059970.1"/>
    <property type="molecule type" value="Genomic_DNA"/>
</dbReference>
<proteinExistence type="predicted"/>
<accession>A0A9P5TXZ4</accession>
<dbReference type="Proteomes" id="UP000772434">
    <property type="component" value="Unassembled WGS sequence"/>
</dbReference>
<dbReference type="OrthoDB" id="3058840at2759"/>
<sequence>MDLRTRLVPPRFDTIVNTDWAKPEPETTFSVRKEIDELRKNHASLLSWIYDLNATEYLDDIEDRYRSRKEVYDEDPREWMKREIFKKLQRAQAHEEAQRKLEAERLEQERYNEQRRQEKARRLAQLEKDRFLNTGTLQEKQLVNDRWRKEEVKPLMKVFERDSRTGFELVCKALYSNAKDDR</sequence>
<gene>
    <name evidence="2" type="ORF">BDP27DRAFT_1370970</name>
</gene>
<evidence type="ECO:0000313" key="2">
    <source>
        <dbReference type="EMBL" id="KAF9059970.1"/>
    </source>
</evidence>
<keyword evidence="1" id="KW-0175">Coiled coil</keyword>
<protein>
    <submittedName>
        <fullName evidence="2">Uncharacterized protein</fullName>
    </submittedName>
</protein>
<comment type="caution">
    <text evidence="2">The sequence shown here is derived from an EMBL/GenBank/DDBJ whole genome shotgun (WGS) entry which is preliminary data.</text>
</comment>
<evidence type="ECO:0000313" key="3">
    <source>
        <dbReference type="Proteomes" id="UP000772434"/>
    </source>
</evidence>
<reference evidence="2" key="1">
    <citation type="submission" date="2020-11" db="EMBL/GenBank/DDBJ databases">
        <authorList>
            <consortium name="DOE Joint Genome Institute"/>
            <person name="Ahrendt S."/>
            <person name="Riley R."/>
            <person name="Andreopoulos W."/>
            <person name="Labutti K."/>
            <person name="Pangilinan J."/>
            <person name="Ruiz-Duenas F.J."/>
            <person name="Barrasa J.M."/>
            <person name="Sanchez-Garcia M."/>
            <person name="Camarero S."/>
            <person name="Miyauchi S."/>
            <person name="Serrano A."/>
            <person name="Linde D."/>
            <person name="Babiker R."/>
            <person name="Drula E."/>
            <person name="Ayuso-Fernandez I."/>
            <person name="Pacheco R."/>
            <person name="Padilla G."/>
            <person name="Ferreira P."/>
            <person name="Barriuso J."/>
            <person name="Kellner H."/>
            <person name="Castanera R."/>
            <person name="Alfaro M."/>
            <person name="Ramirez L."/>
            <person name="Pisabarro A.G."/>
            <person name="Kuo A."/>
            <person name="Tritt A."/>
            <person name="Lipzen A."/>
            <person name="He G."/>
            <person name="Yan M."/>
            <person name="Ng V."/>
            <person name="Cullen D."/>
            <person name="Martin F."/>
            <person name="Rosso M.-N."/>
            <person name="Henrissat B."/>
            <person name="Hibbett D."/>
            <person name="Martinez A.T."/>
            <person name="Grigoriev I.V."/>
        </authorList>
    </citation>
    <scope>NUCLEOTIDE SEQUENCE</scope>
    <source>
        <strain evidence="2">AH 40177</strain>
    </source>
</reference>
<name>A0A9P5TXZ4_9AGAR</name>
<organism evidence="2 3">
    <name type="scientific">Rhodocollybia butyracea</name>
    <dbReference type="NCBI Taxonomy" id="206335"/>
    <lineage>
        <taxon>Eukaryota</taxon>
        <taxon>Fungi</taxon>
        <taxon>Dikarya</taxon>
        <taxon>Basidiomycota</taxon>
        <taxon>Agaricomycotina</taxon>
        <taxon>Agaricomycetes</taxon>
        <taxon>Agaricomycetidae</taxon>
        <taxon>Agaricales</taxon>
        <taxon>Marasmiineae</taxon>
        <taxon>Omphalotaceae</taxon>
        <taxon>Rhodocollybia</taxon>
    </lineage>
</organism>
<dbReference type="AlphaFoldDB" id="A0A9P5TXZ4"/>
<keyword evidence="3" id="KW-1185">Reference proteome</keyword>
<evidence type="ECO:0000256" key="1">
    <source>
        <dbReference type="SAM" id="Coils"/>
    </source>
</evidence>
<feature type="coiled-coil region" evidence="1">
    <location>
        <begin position="94"/>
        <end position="123"/>
    </location>
</feature>